<keyword evidence="2" id="KW-0472">Membrane</keyword>
<organism evidence="3 4">
    <name type="scientific">Paramecium pentaurelia</name>
    <dbReference type="NCBI Taxonomy" id="43138"/>
    <lineage>
        <taxon>Eukaryota</taxon>
        <taxon>Sar</taxon>
        <taxon>Alveolata</taxon>
        <taxon>Ciliophora</taxon>
        <taxon>Intramacronucleata</taxon>
        <taxon>Oligohymenophorea</taxon>
        <taxon>Peniculida</taxon>
        <taxon>Parameciidae</taxon>
        <taxon>Paramecium</taxon>
    </lineage>
</organism>
<gene>
    <name evidence="3" type="ORF">PPENT_87.1.T0270004</name>
</gene>
<comment type="similarity">
    <text evidence="1">Belongs to the multi antimicrobial extrusion (MATE) (TC 2.A.66.1) family.</text>
</comment>
<keyword evidence="2" id="KW-0812">Transmembrane</keyword>
<dbReference type="Pfam" id="PF01554">
    <property type="entry name" value="MatE"/>
    <property type="match status" value="1"/>
</dbReference>
<accession>A0A8S1TMP6</accession>
<evidence type="ECO:0008006" key="5">
    <source>
        <dbReference type="Google" id="ProtNLM"/>
    </source>
</evidence>
<comment type="caution">
    <text evidence="3">The sequence shown here is derived from an EMBL/GenBank/DDBJ whole genome shotgun (WGS) entry which is preliminary data.</text>
</comment>
<evidence type="ECO:0000313" key="3">
    <source>
        <dbReference type="EMBL" id="CAD8155281.1"/>
    </source>
</evidence>
<evidence type="ECO:0000313" key="4">
    <source>
        <dbReference type="Proteomes" id="UP000689195"/>
    </source>
</evidence>
<evidence type="ECO:0000256" key="2">
    <source>
        <dbReference type="SAM" id="Phobius"/>
    </source>
</evidence>
<evidence type="ECO:0000256" key="1">
    <source>
        <dbReference type="ARBA" id="ARBA00010199"/>
    </source>
</evidence>
<keyword evidence="4" id="KW-1185">Reference proteome</keyword>
<proteinExistence type="inferred from homology"/>
<dbReference type="Proteomes" id="UP000689195">
    <property type="component" value="Unassembled WGS sequence"/>
</dbReference>
<feature type="transmembrane region" description="Helical" evidence="2">
    <location>
        <begin position="143"/>
        <end position="162"/>
    </location>
</feature>
<dbReference type="EMBL" id="CAJJDO010000027">
    <property type="protein sequence ID" value="CAD8155281.1"/>
    <property type="molecule type" value="Genomic_DNA"/>
</dbReference>
<feature type="transmembrane region" description="Helical" evidence="2">
    <location>
        <begin position="230"/>
        <end position="251"/>
    </location>
</feature>
<feature type="transmembrane region" description="Helical" evidence="2">
    <location>
        <begin position="271"/>
        <end position="291"/>
    </location>
</feature>
<sequence>MGELVLIKEPQKSKQAIRELIFLRFSISKSFRIGYINNLGFWYGNGFATGLETIVFRTYGETQFEFCAKLYYRSLLVFKLLMITISFFLAFSKQLMSLINSNKQLVQQAGRFNKQMFTEVYLDANFLKTKVQLNGQNIQYYPFYIQLTLWIFFLELVIFLLFNTEWNQLDVLQDGHALKSQIIYCYYISLLQQYVVKVHYFDIKFIFLLQNQVSQRRQSYWIFFVRNGQVIIYIQYLLVIQMNQLLLWYFYYIHYICWNEKGKKIYNGQKICLNITFLAFTIYFGIFLHFWKAID</sequence>
<dbReference type="GO" id="GO:0042910">
    <property type="term" value="F:xenobiotic transmembrane transporter activity"/>
    <property type="evidence" value="ECO:0007669"/>
    <property type="project" value="InterPro"/>
</dbReference>
<dbReference type="InterPro" id="IPR002528">
    <property type="entry name" value="MATE_fam"/>
</dbReference>
<keyword evidence="2" id="KW-1133">Transmembrane helix</keyword>
<feature type="transmembrane region" description="Helical" evidence="2">
    <location>
        <begin position="70"/>
        <end position="91"/>
    </location>
</feature>
<protein>
    <recommendedName>
        <fullName evidence="5">Transmembrane protein</fullName>
    </recommendedName>
</protein>
<name>A0A8S1TMP6_9CILI</name>
<dbReference type="GO" id="GO:0016020">
    <property type="term" value="C:membrane"/>
    <property type="evidence" value="ECO:0007669"/>
    <property type="project" value="InterPro"/>
</dbReference>
<dbReference type="AlphaFoldDB" id="A0A8S1TMP6"/>
<reference evidence="3" key="1">
    <citation type="submission" date="2021-01" db="EMBL/GenBank/DDBJ databases">
        <authorList>
            <consortium name="Genoscope - CEA"/>
            <person name="William W."/>
        </authorList>
    </citation>
    <scope>NUCLEOTIDE SEQUENCE</scope>
</reference>
<dbReference type="GO" id="GO:0015297">
    <property type="term" value="F:antiporter activity"/>
    <property type="evidence" value="ECO:0007669"/>
    <property type="project" value="InterPro"/>
</dbReference>